<proteinExistence type="predicted"/>
<evidence type="ECO:0000313" key="2">
    <source>
        <dbReference type="EMBL" id="KKP45560.1"/>
    </source>
</evidence>
<dbReference type="Pfam" id="PF13529">
    <property type="entry name" value="Peptidase_C39_2"/>
    <property type="match status" value="1"/>
</dbReference>
<gene>
    <name evidence="2" type="ORF">UR35_C0001G0157</name>
</gene>
<sequence length="541" mass="60683">MRYRIVLILTFVYFTIFPSPIFASTCTYEATITNNHLDFSITSDTDKLAVIQYIRRNGSAIITNVYSPDIGTPWNYYSDPQCVNENGKGTIACKQNSGTGEYWSYEIPSGTYHLLPNGIYGLDFNISPTYESLRIMYGVLPGTTAEGATWTDCARTGIVSTPTATATATATMTATATATSTPTVTATPTITATPTQTPMGVPNIKQYEGGWENQVYDHTIKTIKDWGCALTSAVMVLKYHGHNTMPDTLNNWLNSQSDGYIRNGLINWLAVSRFTKINDSNSSPTLEYKRLGVDDDKLDSELSSLHPVILKEPGHFIVATGKKYDTYFINDPGYATRNTLESYGDNYLAINSYTPTHSDLSYMMFVVDFNYNLELLDSNGNIIETIKYIEESIKNEGGSLLVLTFEKPADGIYKLKLTGPTGDYVLDSYLYDENGNVTQNSFPGILFANDLDTYNINYNSQNKVAVTIDEIIKDLDNAYSDKLIKNRGIYQTIKVHLQIYKRYPNKIIIRSLINQIRMYTPRFIDQTYSLILQQNLLSLID</sequence>
<dbReference type="InterPro" id="IPR039564">
    <property type="entry name" value="Peptidase_C39-like"/>
</dbReference>
<organism evidence="2 3">
    <name type="scientific">Candidatus Woesebacteria bacterium GW2011_GWB1_33_22</name>
    <dbReference type="NCBI Taxonomy" id="1618566"/>
    <lineage>
        <taxon>Bacteria</taxon>
        <taxon>Candidatus Woeseibacteriota</taxon>
    </lineage>
</organism>
<dbReference type="Gene3D" id="3.90.70.10">
    <property type="entry name" value="Cysteine proteinases"/>
    <property type="match status" value="1"/>
</dbReference>
<dbReference type="GO" id="GO:0016787">
    <property type="term" value="F:hydrolase activity"/>
    <property type="evidence" value="ECO:0007669"/>
    <property type="project" value="UniProtKB-KW"/>
</dbReference>
<name>A0A0G0C2Y3_9BACT</name>
<dbReference type="STRING" id="1618566.UR35_C0001G0157"/>
<evidence type="ECO:0000313" key="3">
    <source>
        <dbReference type="Proteomes" id="UP000034778"/>
    </source>
</evidence>
<dbReference type="EMBL" id="LBOW01000001">
    <property type="protein sequence ID" value="KKP45560.1"/>
    <property type="molecule type" value="Genomic_DNA"/>
</dbReference>
<reference evidence="2 3" key="1">
    <citation type="journal article" date="2015" name="Nature">
        <title>rRNA introns, odd ribosomes, and small enigmatic genomes across a large radiation of phyla.</title>
        <authorList>
            <person name="Brown C.T."/>
            <person name="Hug L.A."/>
            <person name="Thomas B.C."/>
            <person name="Sharon I."/>
            <person name="Castelle C.J."/>
            <person name="Singh A."/>
            <person name="Wilkins M.J."/>
            <person name="Williams K.H."/>
            <person name="Banfield J.F."/>
        </authorList>
    </citation>
    <scope>NUCLEOTIDE SEQUENCE [LARGE SCALE GENOMIC DNA]</scope>
</reference>
<dbReference type="Proteomes" id="UP000034778">
    <property type="component" value="Unassembled WGS sequence"/>
</dbReference>
<protein>
    <submittedName>
        <fullName evidence="2">Glycoside hydrolase family 48</fullName>
    </submittedName>
</protein>
<dbReference type="AlphaFoldDB" id="A0A0G0C2Y3"/>
<comment type="caution">
    <text evidence="2">The sequence shown here is derived from an EMBL/GenBank/DDBJ whole genome shotgun (WGS) entry which is preliminary data.</text>
</comment>
<keyword evidence="2" id="KW-0378">Hydrolase</keyword>
<dbReference type="PATRIC" id="fig|1618566.3.peg.154"/>
<feature type="domain" description="Peptidase C39-like" evidence="1">
    <location>
        <begin position="201"/>
        <end position="332"/>
    </location>
</feature>
<accession>A0A0G0C2Y3</accession>
<evidence type="ECO:0000259" key="1">
    <source>
        <dbReference type="Pfam" id="PF13529"/>
    </source>
</evidence>